<dbReference type="SUPFAM" id="SSF52499">
    <property type="entry name" value="Isochorismatase-like hydrolases"/>
    <property type="match status" value="1"/>
</dbReference>
<evidence type="ECO:0000313" key="8">
    <source>
        <dbReference type="Proteomes" id="UP001190700"/>
    </source>
</evidence>
<dbReference type="Gene3D" id="3.40.50.850">
    <property type="entry name" value="Isochorismatase-like"/>
    <property type="match status" value="1"/>
</dbReference>
<keyword evidence="8" id="KW-1185">Reference proteome</keyword>
<name>A0AAE0BU05_9CHLO</name>
<gene>
    <name evidence="7" type="ORF">CYMTET_48429</name>
</gene>
<organism evidence="7 8">
    <name type="scientific">Cymbomonas tetramitiformis</name>
    <dbReference type="NCBI Taxonomy" id="36881"/>
    <lineage>
        <taxon>Eukaryota</taxon>
        <taxon>Viridiplantae</taxon>
        <taxon>Chlorophyta</taxon>
        <taxon>Pyramimonadophyceae</taxon>
        <taxon>Pyramimonadales</taxon>
        <taxon>Pyramimonadaceae</taxon>
        <taxon>Cymbomonas</taxon>
    </lineage>
</organism>
<protein>
    <recommendedName>
        <fullName evidence="6">GS catalytic domain-containing protein</fullName>
    </recommendedName>
</protein>
<dbReference type="InterPro" id="IPR036651">
    <property type="entry name" value="Gln_synt_N_sf"/>
</dbReference>
<evidence type="ECO:0000256" key="4">
    <source>
        <dbReference type="RuleBase" id="RU000384"/>
    </source>
</evidence>
<dbReference type="SMART" id="SM01230">
    <property type="entry name" value="Gln-synt_C"/>
    <property type="match status" value="1"/>
</dbReference>
<dbReference type="EMBL" id="LGRX02033292">
    <property type="protein sequence ID" value="KAK3241845.1"/>
    <property type="molecule type" value="Genomic_DNA"/>
</dbReference>
<sequence>MATYQPQTHLREVFDSKAAALLVIDIQNFCSHKKGAGHAHSAESDTATSQENRYYWKTLAEDVIPNIKRLQSAFRSHGGEIVYTVMESLTKDGRDRSLDYKISGFNIPKGSWDAQVIDEIRPLEDEITLSKSSCSVFVSTNIDYILRNLGVKYLVIVGGLTDQCIESAVRDACDLGYLVTLVSDACITESLERHTNSLATVKGFCRQRTTSQLLRELEAPTALSPAVTSAFSTPTQLEVQHTAAGSQLPGVKLVRILWCDGSGVRRCRMVPTKRLLTETSSHLTLESDSSSDEVAWDQRRGAPAPNFIQSVDVTKLMSARSQLHPIVARDQDEVRPSQLLHPPVACGPSDEIRLVPDLSTLRILPWHPSHAIVIGDMQIAPGEAWECCPRACLRRATLRLEQELHLQLRVGFESEFLLLKDGLPIDQSVYCSSLAADKAAEVTDEMYSALEELGIEVEQLHPESAPGQFEIVTAHLPAMQAADSLLLTRETIAAVAAKHGMEANFSPKLISGAAGSGCHAHMSLWEGDVNILTSRESSVAGVEVASGLPEHSRSGKGEEGARPGSPQDSIPEVASAFFAGVLHHLPALLSVVAPSPASYRRIVPCSWSGAYQCWGLNNREAPLRAACPPWSSTISNFELKSMDGMANPHIALGSVIFAGLELAGKTNEGLTGRSRLPDPIQVDPATLKEPLQPARLPATLKEAVEAMQDDTRAKLRQAIGSSILRAVMATRLYEELNC</sequence>
<evidence type="ECO:0000259" key="6">
    <source>
        <dbReference type="PROSITE" id="PS51987"/>
    </source>
</evidence>
<feature type="region of interest" description="Disordered" evidence="5">
    <location>
        <begin position="542"/>
        <end position="568"/>
    </location>
</feature>
<dbReference type="Proteomes" id="UP001190700">
    <property type="component" value="Unassembled WGS sequence"/>
</dbReference>
<evidence type="ECO:0000313" key="7">
    <source>
        <dbReference type="EMBL" id="KAK3241845.1"/>
    </source>
</evidence>
<comment type="similarity">
    <text evidence="3 4">Belongs to the glutamine synthetase family.</text>
</comment>
<feature type="domain" description="GS catalytic" evidence="6">
    <location>
        <begin position="389"/>
        <end position="738"/>
    </location>
</feature>
<dbReference type="PANTHER" id="PTHR43785">
    <property type="entry name" value="GAMMA-GLUTAMYLPUTRESCINE SYNTHETASE"/>
    <property type="match status" value="1"/>
</dbReference>
<dbReference type="InterPro" id="IPR008146">
    <property type="entry name" value="Gln_synth_cat_dom"/>
</dbReference>
<dbReference type="SUPFAM" id="SSF55931">
    <property type="entry name" value="Glutamine synthetase/guanido kinase"/>
    <property type="match status" value="1"/>
</dbReference>
<dbReference type="Pfam" id="PF00120">
    <property type="entry name" value="Gln-synt_C"/>
    <property type="match status" value="2"/>
</dbReference>
<keyword evidence="2" id="KW-0436">Ligase</keyword>
<dbReference type="AlphaFoldDB" id="A0AAE0BU05"/>
<feature type="compositionally biased region" description="Basic and acidic residues" evidence="5">
    <location>
        <begin position="550"/>
        <end position="561"/>
    </location>
</feature>
<dbReference type="GO" id="GO:0006542">
    <property type="term" value="P:glutamine biosynthetic process"/>
    <property type="evidence" value="ECO:0007669"/>
    <property type="project" value="InterPro"/>
</dbReference>
<dbReference type="PROSITE" id="PS51987">
    <property type="entry name" value="GS_CATALYTIC"/>
    <property type="match status" value="1"/>
</dbReference>
<accession>A0AAE0BU05</accession>
<evidence type="ECO:0000256" key="5">
    <source>
        <dbReference type="SAM" id="MobiDB-lite"/>
    </source>
</evidence>
<evidence type="ECO:0000256" key="3">
    <source>
        <dbReference type="PROSITE-ProRule" id="PRU01331"/>
    </source>
</evidence>
<dbReference type="CDD" id="cd00431">
    <property type="entry name" value="cysteine_hydrolases"/>
    <property type="match status" value="1"/>
</dbReference>
<dbReference type="InterPro" id="IPR014746">
    <property type="entry name" value="Gln_synth/guanido_kin_cat_dom"/>
</dbReference>
<dbReference type="SUPFAM" id="SSF54368">
    <property type="entry name" value="Glutamine synthetase, N-terminal domain"/>
    <property type="match status" value="1"/>
</dbReference>
<dbReference type="Gene3D" id="3.30.590.10">
    <property type="entry name" value="Glutamine synthetase/guanido kinase, catalytic domain"/>
    <property type="match status" value="1"/>
</dbReference>
<comment type="caution">
    <text evidence="7">The sequence shown here is derived from an EMBL/GenBank/DDBJ whole genome shotgun (WGS) entry which is preliminary data.</text>
</comment>
<comment type="similarity">
    <text evidence="1">Belongs to the isochorismatase family.</text>
</comment>
<dbReference type="InterPro" id="IPR000868">
    <property type="entry name" value="Isochorismatase-like_dom"/>
</dbReference>
<dbReference type="InterPro" id="IPR036380">
    <property type="entry name" value="Isochorismatase-like_sf"/>
</dbReference>
<dbReference type="PANTHER" id="PTHR43785:SF2">
    <property type="entry name" value="TYPE-1 GLUTAMINE SYNTHETASE 1"/>
    <property type="match status" value="1"/>
</dbReference>
<dbReference type="GO" id="GO:0004356">
    <property type="term" value="F:glutamine synthetase activity"/>
    <property type="evidence" value="ECO:0007669"/>
    <property type="project" value="InterPro"/>
</dbReference>
<evidence type="ECO:0000256" key="1">
    <source>
        <dbReference type="ARBA" id="ARBA00006336"/>
    </source>
</evidence>
<dbReference type="Pfam" id="PF00857">
    <property type="entry name" value="Isochorismatase"/>
    <property type="match status" value="1"/>
</dbReference>
<dbReference type="Gene3D" id="3.10.20.70">
    <property type="entry name" value="Glutamine synthetase, N-terminal domain"/>
    <property type="match status" value="2"/>
</dbReference>
<evidence type="ECO:0000256" key="2">
    <source>
        <dbReference type="ARBA" id="ARBA00022598"/>
    </source>
</evidence>
<reference evidence="7 8" key="1">
    <citation type="journal article" date="2015" name="Genome Biol. Evol.">
        <title>Comparative Genomics of a Bacterivorous Green Alga Reveals Evolutionary Causalities and Consequences of Phago-Mixotrophic Mode of Nutrition.</title>
        <authorList>
            <person name="Burns J.A."/>
            <person name="Paasch A."/>
            <person name="Narechania A."/>
            <person name="Kim E."/>
        </authorList>
    </citation>
    <scope>NUCLEOTIDE SEQUENCE [LARGE SCALE GENOMIC DNA]</scope>
    <source>
        <strain evidence="7 8">PLY_AMNH</strain>
    </source>
</reference>
<proteinExistence type="inferred from homology"/>